<dbReference type="InterPro" id="IPR006195">
    <property type="entry name" value="aa-tRNA-synth_II"/>
</dbReference>
<dbReference type="EC" id="6.1.1.21" evidence="4"/>
<keyword evidence="4" id="KW-0648">Protein biosynthesis</keyword>
<evidence type="ECO:0000313" key="8">
    <source>
        <dbReference type="Proteomes" id="UP000193404"/>
    </source>
</evidence>
<dbReference type="HAMAP" id="MF_00127">
    <property type="entry name" value="His_tRNA_synth"/>
    <property type="match status" value="1"/>
</dbReference>
<evidence type="ECO:0000313" key="7">
    <source>
        <dbReference type="EMBL" id="ARM75884.1"/>
    </source>
</evidence>
<dbReference type="InterPro" id="IPR015807">
    <property type="entry name" value="His-tRNA-ligase"/>
</dbReference>
<dbReference type="Pfam" id="PF13393">
    <property type="entry name" value="tRNA-synt_His"/>
    <property type="match status" value="1"/>
</dbReference>
<dbReference type="GO" id="GO:0006427">
    <property type="term" value="P:histidyl-tRNA aminoacylation"/>
    <property type="evidence" value="ECO:0007669"/>
    <property type="project" value="UniProtKB-UniRule"/>
</dbReference>
<dbReference type="InterPro" id="IPR041715">
    <property type="entry name" value="HisRS-like_core"/>
</dbReference>
<feature type="domain" description="Aminoacyl-transfer RNA synthetases class-II family profile" evidence="6">
    <location>
        <begin position="8"/>
        <end position="343"/>
    </location>
</feature>
<dbReference type="GO" id="GO:0005737">
    <property type="term" value="C:cytoplasm"/>
    <property type="evidence" value="ECO:0007669"/>
    <property type="project" value="UniProtKB-SubCell"/>
</dbReference>
<dbReference type="GO" id="GO:0004821">
    <property type="term" value="F:histidine-tRNA ligase activity"/>
    <property type="evidence" value="ECO:0007669"/>
    <property type="project" value="UniProtKB-UniRule"/>
</dbReference>
<feature type="binding site" evidence="5">
    <location>
        <position position="270"/>
    </location>
    <ligand>
        <name>L-histidine</name>
        <dbReference type="ChEBI" id="CHEBI:57595"/>
    </ligand>
</feature>
<dbReference type="Gene3D" id="3.40.50.800">
    <property type="entry name" value="Anticodon-binding domain"/>
    <property type="match status" value="1"/>
</dbReference>
<dbReference type="PIRSF" id="PIRSF001549">
    <property type="entry name" value="His-tRNA_synth"/>
    <property type="match status" value="1"/>
</dbReference>
<organism evidence="7 8">
    <name type="scientific">Acidianus manzaensis</name>
    <dbReference type="NCBI Taxonomy" id="282676"/>
    <lineage>
        <taxon>Archaea</taxon>
        <taxon>Thermoproteota</taxon>
        <taxon>Thermoprotei</taxon>
        <taxon>Sulfolobales</taxon>
        <taxon>Sulfolobaceae</taxon>
        <taxon>Acidianus</taxon>
    </lineage>
</organism>
<dbReference type="GO" id="GO:0005524">
    <property type="term" value="F:ATP binding"/>
    <property type="evidence" value="ECO:0007669"/>
    <property type="project" value="UniProtKB-UniRule"/>
</dbReference>
<evidence type="ECO:0000259" key="6">
    <source>
        <dbReference type="PROSITE" id="PS50862"/>
    </source>
</evidence>
<feature type="binding site" evidence="5">
    <location>
        <position position="109"/>
    </location>
    <ligand>
        <name>L-histidine</name>
        <dbReference type="ChEBI" id="CHEBI:57595"/>
    </ligand>
</feature>
<comment type="subcellular location">
    <subcellularLocation>
        <location evidence="4">Cytoplasm</location>
    </subcellularLocation>
</comment>
<dbReference type="SUPFAM" id="SSF55681">
    <property type="entry name" value="Class II aaRS and biotin synthetases"/>
    <property type="match status" value="1"/>
</dbReference>
<dbReference type="OrthoDB" id="8659at2157"/>
<proteinExistence type="inferred from homology"/>
<keyword evidence="8" id="KW-1185">Reference proteome</keyword>
<feature type="binding site" evidence="5">
    <location>
        <begin position="274"/>
        <end position="275"/>
    </location>
    <ligand>
        <name>L-histidine</name>
        <dbReference type="ChEBI" id="CHEBI:57595"/>
    </ligand>
</feature>
<keyword evidence="4" id="KW-0963">Cytoplasm</keyword>
<keyword evidence="4 7" id="KW-0436">Ligase</keyword>
<dbReference type="Proteomes" id="UP000193404">
    <property type="component" value="Chromosome"/>
</dbReference>
<protein>
    <recommendedName>
        <fullName evidence="4">Histidine--tRNA ligase</fullName>
        <ecNumber evidence="4">6.1.1.21</ecNumber>
    </recommendedName>
    <alternativeName>
        <fullName evidence="4">Histidyl-tRNA synthetase</fullName>
        <shortName evidence="4">HisRS</shortName>
    </alternativeName>
</protein>
<dbReference type="PANTHER" id="PTHR43707:SF1">
    <property type="entry name" value="HISTIDINE--TRNA LIGASE, MITOCHONDRIAL-RELATED"/>
    <property type="match status" value="1"/>
</dbReference>
<keyword evidence="2 4" id="KW-0547">Nucleotide-binding</keyword>
<dbReference type="PANTHER" id="PTHR43707">
    <property type="entry name" value="HISTIDYL-TRNA SYNTHETASE"/>
    <property type="match status" value="1"/>
</dbReference>
<gene>
    <name evidence="4" type="primary">hisS</name>
    <name evidence="7" type="ORF">B6F84_07460</name>
</gene>
<dbReference type="Gene3D" id="3.30.930.10">
    <property type="entry name" value="Bira Bifunctional Protein, Domain 2"/>
    <property type="match status" value="1"/>
</dbReference>
<dbReference type="KEGG" id="aman:B6F84_07460"/>
<evidence type="ECO:0000256" key="5">
    <source>
        <dbReference type="PIRSR" id="PIRSR001549-1"/>
    </source>
</evidence>
<evidence type="ECO:0000256" key="4">
    <source>
        <dbReference type="HAMAP-Rule" id="MF_00127"/>
    </source>
</evidence>
<accession>A0A1W6K0B4</accession>
<dbReference type="GeneID" id="41590745"/>
<comment type="similarity">
    <text evidence="1 4">Belongs to the class-II aminoacyl-tRNA synthetase family.</text>
</comment>
<name>A0A1W6K0B4_9CREN</name>
<evidence type="ECO:0000256" key="1">
    <source>
        <dbReference type="ARBA" id="ARBA00008226"/>
    </source>
</evidence>
<sequence>MISFEPVRGMKDYFGEEAEKIEFILSSFRDIVENSGYSEIMTPILEDFKLFSLKGGEELRNTMYVFKDKADREVALRPEFTPSVVRAFLNNFQHYPKPLRLYYMGTVYRYDEPQFGRYREFRQAGIEMLGENTLNSDVEVLHVLYLFYKKLNLIKSIKIKLNNIAIYRLLFKYLNIPDDTQEHILHLIDKNQILEAMKIISNFGSKFTNIFQELLNKRQWSEKELNDFYSDYMEKIGINGLDLEFQRLIDVFNIFSSININISLDLSFVRGLAYYSGIIFEVTTDTLPFSIAGGGRYDNLVELYGGPNTPAIGFAIGVERTLEALNSIEQKMKKNKKKIVVIPLDKSVIAYSMDIIETIRSNNMICVLNAKDIQLSKLIPFYAEQNYNIAIIIGKKEKENNNVTIRYLDKKTQESVPKEQIIERLRQII</sequence>
<feature type="binding site" evidence="5">
    <location>
        <begin position="79"/>
        <end position="81"/>
    </location>
    <ligand>
        <name>L-histidine</name>
        <dbReference type="ChEBI" id="CHEBI:57595"/>
    </ligand>
</feature>
<feature type="binding site" evidence="5">
    <location>
        <position position="127"/>
    </location>
    <ligand>
        <name>L-histidine</name>
        <dbReference type="ChEBI" id="CHEBI:57595"/>
    </ligand>
</feature>
<evidence type="ECO:0000256" key="3">
    <source>
        <dbReference type="ARBA" id="ARBA00047639"/>
    </source>
</evidence>
<dbReference type="PROSITE" id="PS50862">
    <property type="entry name" value="AA_TRNA_LIGASE_II"/>
    <property type="match status" value="1"/>
</dbReference>
<dbReference type="RefSeq" id="WP_148691665.1">
    <property type="nucleotide sequence ID" value="NZ_CP020477.1"/>
</dbReference>
<dbReference type="EMBL" id="CP020477">
    <property type="protein sequence ID" value="ARM75884.1"/>
    <property type="molecule type" value="Genomic_DNA"/>
</dbReference>
<dbReference type="InterPro" id="IPR004516">
    <property type="entry name" value="HisRS/HisZ"/>
</dbReference>
<comment type="catalytic activity">
    <reaction evidence="3 4">
        <text>tRNA(His) + L-histidine + ATP = L-histidyl-tRNA(His) + AMP + diphosphate + H(+)</text>
        <dbReference type="Rhea" id="RHEA:17313"/>
        <dbReference type="Rhea" id="RHEA-COMP:9665"/>
        <dbReference type="Rhea" id="RHEA-COMP:9689"/>
        <dbReference type="ChEBI" id="CHEBI:15378"/>
        <dbReference type="ChEBI" id="CHEBI:30616"/>
        <dbReference type="ChEBI" id="CHEBI:33019"/>
        <dbReference type="ChEBI" id="CHEBI:57595"/>
        <dbReference type="ChEBI" id="CHEBI:78442"/>
        <dbReference type="ChEBI" id="CHEBI:78527"/>
        <dbReference type="ChEBI" id="CHEBI:456215"/>
        <dbReference type="EC" id="6.1.1.21"/>
    </reaction>
</comment>
<feature type="binding site" evidence="5">
    <location>
        <position position="123"/>
    </location>
    <ligand>
        <name>L-histidine</name>
        <dbReference type="ChEBI" id="CHEBI:57595"/>
    </ligand>
</feature>
<dbReference type="STRING" id="282676.B6F84_07460"/>
<keyword evidence="4" id="KW-0030">Aminoacyl-tRNA synthetase</keyword>
<dbReference type="InterPro" id="IPR036621">
    <property type="entry name" value="Anticodon-bd_dom_sf"/>
</dbReference>
<dbReference type="SUPFAM" id="SSF52954">
    <property type="entry name" value="Class II aaRS ABD-related"/>
    <property type="match status" value="1"/>
</dbReference>
<dbReference type="InterPro" id="IPR004154">
    <property type="entry name" value="Anticodon-bd"/>
</dbReference>
<reference evidence="7 8" key="1">
    <citation type="submission" date="2017-03" db="EMBL/GenBank/DDBJ databases">
        <title>Sulfur activation and transportation mechanism of thermophilic Archaea Acidianus manzaensis YN-25.</title>
        <authorList>
            <person name="Ma Y."/>
            <person name="Yang Y."/>
            <person name="Xia J."/>
        </authorList>
    </citation>
    <scope>NUCLEOTIDE SEQUENCE [LARGE SCALE GENOMIC DNA]</scope>
    <source>
        <strain evidence="7 8">YN-25</strain>
    </source>
</reference>
<keyword evidence="4" id="KW-0067">ATP-binding</keyword>
<dbReference type="NCBIfam" id="TIGR00442">
    <property type="entry name" value="hisS"/>
    <property type="match status" value="1"/>
</dbReference>
<evidence type="ECO:0000256" key="2">
    <source>
        <dbReference type="ARBA" id="ARBA00022741"/>
    </source>
</evidence>
<dbReference type="AlphaFoldDB" id="A0A1W6K0B4"/>
<dbReference type="InterPro" id="IPR045864">
    <property type="entry name" value="aa-tRNA-synth_II/BPL/LPL"/>
</dbReference>
<dbReference type="Pfam" id="PF03129">
    <property type="entry name" value="HGTP_anticodon"/>
    <property type="match status" value="1"/>
</dbReference>
<dbReference type="CDD" id="cd00773">
    <property type="entry name" value="HisRS-like_core"/>
    <property type="match status" value="1"/>
</dbReference>